<reference evidence="1 2" key="1">
    <citation type="journal article" date="2017" name="Mol. Biol. Evol.">
        <title>The 4-celled Tetrabaena socialis nuclear genome reveals the essential components for genetic control of cell number at the origin of multicellularity in the volvocine lineage.</title>
        <authorList>
            <person name="Featherston J."/>
            <person name="Arakaki Y."/>
            <person name="Hanschen E.R."/>
            <person name="Ferris P.J."/>
            <person name="Michod R.E."/>
            <person name="Olson B.J.S.C."/>
            <person name="Nozaki H."/>
            <person name="Durand P.M."/>
        </authorList>
    </citation>
    <scope>NUCLEOTIDE SEQUENCE [LARGE SCALE GENOMIC DNA]</scope>
    <source>
        <strain evidence="1 2">NIES-571</strain>
    </source>
</reference>
<dbReference type="OrthoDB" id="552896at2759"/>
<dbReference type="PANTHER" id="PTHR43393">
    <property type="entry name" value="CYTOKININ RIBOSIDE 5'-MONOPHOSPHATE PHOSPHORIBOHYDROLASE"/>
    <property type="match status" value="1"/>
</dbReference>
<dbReference type="InterPro" id="IPR052341">
    <property type="entry name" value="LOG_family_nucleotidases"/>
</dbReference>
<comment type="caution">
    <text evidence="1">The sequence shown here is derived from an EMBL/GenBank/DDBJ whole genome shotgun (WGS) entry which is preliminary data.</text>
</comment>
<accession>A0A2J8AEX8</accession>
<dbReference type="EMBL" id="PGGS01000039">
    <property type="protein sequence ID" value="PNH11074.1"/>
    <property type="molecule type" value="Genomic_DNA"/>
</dbReference>
<gene>
    <name evidence="1" type="ORF">TSOC_002137</name>
</gene>
<dbReference type="SUPFAM" id="SSF102405">
    <property type="entry name" value="MCP/YpsA-like"/>
    <property type="match status" value="1"/>
</dbReference>
<dbReference type="Pfam" id="PF18306">
    <property type="entry name" value="LDcluster4"/>
    <property type="match status" value="1"/>
</dbReference>
<dbReference type="Gene3D" id="3.40.50.450">
    <property type="match status" value="1"/>
</dbReference>
<organism evidence="1 2">
    <name type="scientific">Tetrabaena socialis</name>
    <dbReference type="NCBI Taxonomy" id="47790"/>
    <lineage>
        <taxon>Eukaryota</taxon>
        <taxon>Viridiplantae</taxon>
        <taxon>Chlorophyta</taxon>
        <taxon>core chlorophytes</taxon>
        <taxon>Chlorophyceae</taxon>
        <taxon>CS clade</taxon>
        <taxon>Chlamydomonadales</taxon>
        <taxon>Tetrabaenaceae</taxon>
        <taxon>Tetrabaena</taxon>
    </lineage>
</organism>
<dbReference type="AlphaFoldDB" id="A0A2J8AEX8"/>
<proteinExistence type="predicted"/>
<sequence>MYGRTRTALLATPVMGWFRELANDWAFMLPIAEVAARPAVLPYPLYFYQPSLLTCPTAAARQQREAAIGAIMAMQPYCPCHGSGCQRHADAAGAAATCPIVLGRPPLVAVVGDANLEAERVGDREEKKRLAFEVGRGLAEAGCCVMTGGEGGVMEWASRGARAARWHRTGTSGSGGSIGPHCVALLRHSTSSSGSALAAPVCNRWVDLAIPTGLGHLGEARNAIIGTAANAIVAIGGGPGTLSEMCFAWMGPAATMAVETAGTLAAAAVGATAVVVVLTGVQGLSAEWAGRAFDRRPPEGRAVVGAGSAEEAVAVVVRRLRGAGMLLG</sequence>
<dbReference type="PANTHER" id="PTHR43393:SF3">
    <property type="entry name" value="LYSINE DECARBOXYLASE-LIKE PROTEIN"/>
    <property type="match status" value="1"/>
</dbReference>
<keyword evidence="2" id="KW-1185">Reference proteome</keyword>
<evidence type="ECO:0000313" key="1">
    <source>
        <dbReference type="EMBL" id="PNH11074.1"/>
    </source>
</evidence>
<name>A0A2J8AEX8_9CHLO</name>
<protein>
    <recommendedName>
        <fullName evidence="3">LSDAT prokaryote domain-containing protein</fullName>
    </recommendedName>
</protein>
<evidence type="ECO:0008006" key="3">
    <source>
        <dbReference type="Google" id="ProtNLM"/>
    </source>
</evidence>
<dbReference type="GO" id="GO:0005829">
    <property type="term" value="C:cytosol"/>
    <property type="evidence" value="ECO:0007669"/>
    <property type="project" value="TreeGrafter"/>
</dbReference>
<dbReference type="InterPro" id="IPR041164">
    <property type="entry name" value="LDcluster4"/>
</dbReference>
<dbReference type="Proteomes" id="UP000236333">
    <property type="component" value="Unassembled WGS sequence"/>
</dbReference>
<evidence type="ECO:0000313" key="2">
    <source>
        <dbReference type="Proteomes" id="UP000236333"/>
    </source>
</evidence>